<dbReference type="InterPro" id="IPR018967">
    <property type="entry name" value="FeS-contain_CDGSH-typ"/>
</dbReference>
<dbReference type="EMBL" id="QQZY01000006">
    <property type="protein sequence ID" value="RDI73956.1"/>
    <property type="molecule type" value="Genomic_DNA"/>
</dbReference>
<evidence type="ECO:0000313" key="7">
    <source>
        <dbReference type="Proteomes" id="UP000254134"/>
    </source>
</evidence>
<evidence type="ECO:0000256" key="3">
    <source>
        <dbReference type="ARBA" id="ARBA00023004"/>
    </source>
</evidence>
<dbReference type="OrthoDB" id="9798157at2"/>
<reference evidence="6 7" key="1">
    <citation type="submission" date="2018-07" db="EMBL/GenBank/DDBJ databases">
        <title>High-quality-draft genome sequence of Gaiella occulta.</title>
        <authorList>
            <person name="Severino R."/>
            <person name="Froufe H.J.C."/>
            <person name="Rainey F.A."/>
            <person name="Barroso C."/>
            <person name="Albuquerque L."/>
            <person name="Lobo-Da-Cunha A."/>
            <person name="Da Costa M.S."/>
            <person name="Egas C."/>
        </authorList>
    </citation>
    <scope>NUCLEOTIDE SEQUENCE [LARGE SCALE GENOMIC DNA]</scope>
    <source>
        <strain evidence="6 7">F2-233</strain>
    </source>
</reference>
<dbReference type="SMART" id="SM00704">
    <property type="entry name" value="ZnF_CDGSH"/>
    <property type="match status" value="1"/>
</dbReference>
<evidence type="ECO:0000256" key="1">
    <source>
        <dbReference type="ARBA" id="ARBA00022714"/>
    </source>
</evidence>
<dbReference type="AlphaFoldDB" id="A0A7M2YV57"/>
<protein>
    <recommendedName>
        <fullName evidence="5">Iron-binding zinc finger CDGSH type domain-containing protein</fullName>
    </recommendedName>
</protein>
<keyword evidence="7" id="KW-1185">Reference proteome</keyword>
<organism evidence="6 7">
    <name type="scientific">Gaiella occulta</name>
    <dbReference type="NCBI Taxonomy" id="1002870"/>
    <lineage>
        <taxon>Bacteria</taxon>
        <taxon>Bacillati</taxon>
        <taxon>Actinomycetota</taxon>
        <taxon>Thermoleophilia</taxon>
        <taxon>Gaiellales</taxon>
        <taxon>Gaiellaceae</taxon>
        <taxon>Gaiella</taxon>
    </lineage>
</organism>
<feature type="domain" description="Iron-binding zinc finger CDGSH type" evidence="5">
    <location>
        <begin position="25"/>
        <end position="62"/>
    </location>
</feature>
<dbReference type="Pfam" id="PF09360">
    <property type="entry name" value="zf-CDGSH"/>
    <property type="match status" value="1"/>
</dbReference>
<dbReference type="GO" id="GO:0051537">
    <property type="term" value="F:2 iron, 2 sulfur cluster binding"/>
    <property type="evidence" value="ECO:0007669"/>
    <property type="project" value="UniProtKB-KW"/>
</dbReference>
<sequence>MSETTIEVRENGPYKISGPVRVVDAAGVPFELPPGSAVALCRCGHSKNKPFCDASHRQVGFVADETAPRTR</sequence>
<name>A0A7M2YV57_9ACTN</name>
<dbReference type="GO" id="GO:0046872">
    <property type="term" value="F:metal ion binding"/>
    <property type="evidence" value="ECO:0007669"/>
    <property type="project" value="UniProtKB-KW"/>
</dbReference>
<accession>A0A7M2YV57</accession>
<comment type="caution">
    <text evidence="6">The sequence shown here is derived from an EMBL/GenBank/DDBJ whole genome shotgun (WGS) entry which is preliminary data.</text>
</comment>
<dbReference type="Gene3D" id="3.40.5.90">
    <property type="entry name" value="CDGSH iron-sulfur domain, mitoNEET-type"/>
    <property type="match status" value="1"/>
</dbReference>
<gene>
    <name evidence="6" type="ORF">Gocc_2520</name>
</gene>
<dbReference type="Proteomes" id="UP000254134">
    <property type="component" value="Unassembled WGS sequence"/>
</dbReference>
<keyword evidence="3" id="KW-0408">Iron</keyword>
<keyword evidence="2" id="KW-0479">Metal-binding</keyword>
<evidence type="ECO:0000256" key="2">
    <source>
        <dbReference type="ARBA" id="ARBA00022723"/>
    </source>
</evidence>
<evidence type="ECO:0000256" key="4">
    <source>
        <dbReference type="ARBA" id="ARBA00023014"/>
    </source>
</evidence>
<reference evidence="7" key="2">
    <citation type="journal article" date="2019" name="MicrobiologyOpen">
        <title>High-quality draft genome sequence of Gaiella occulta isolated from a 150 meter deep mineral water borehole and comparison with the genome sequences of other deep-branching lineages of the phylum Actinobacteria.</title>
        <authorList>
            <person name="Severino R."/>
            <person name="Froufe H.J.C."/>
            <person name="Barroso C."/>
            <person name="Albuquerque L."/>
            <person name="Lobo-da-Cunha A."/>
            <person name="da Costa M.S."/>
            <person name="Egas C."/>
        </authorList>
    </citation>
    <scope>NUCLEOTIDE SEQUENCE [LARGE SCALE GENOMIC DNA]</scope>
    <source>
        <strain evidence="7">F2-233</strain>
    </source>
</reference>
<dbReference type="RefSeq" id="WP_114796922.1">
    <property type="nucleotide sequence ID" value="NZ_QQZY01000006.1"/>
</dbReference>
<dbReference type="InterPro" id="IPR042216">
    <property type="entry name" value="MitoNEET_CISD"/>
</dbReference>
<evidence type="ECO:0000313" key="6">
    <source>
        <dbReference type="EMBL" id="RDI73956.1"/>
    </source>
</evidence>
<dbReference type="GO" id="GO:0005737">
    <property type="term" value="C:cytoplasm"/>
    <property type="evidence" value="ECO:0007669"/>
    <property type="project" value="UniProtKB-ARBA"/>
</dbReference>
<keyword evidence="4" id="KW-0411">Iron-sulfur</keyword>
<proteinExistence type="predicted"/>
<evidence type="ECO:0000259" key="5">
    <source>
        <dbReference type="SMART" id="SM00704"/>
    </source>
</evidence>
<keyword evidence="1" id="KW-0001">2Fe-2S</keyword>